<evidence type="ECO:0000313" key="2">
    <source>
        <dbReference type="Proteomes" id="UP000003163"/>
    </source>
</evidence>
<organism evidence="1 2">
    <name type="scientific">Edhazardia aedis (strain USNM 41457)</name>
    <name type="common">Microsporidian parasite</name>
    <dbReference type="NCBI Taxonomy" id="1003232"/>
    <lineage>
        <taxon>Eukaryota</taxon>
        <taxon>Fungi</taxon>
        <taxon>Fungi incertae sedis</taxon>
        <taxon>Microsporidia</taxon>
        <taxon>Edhazardia</taxon>
    </lineage>
</organism>
<accession>J8ZVG6</accession>
<feature type="non-terminal residue" evidence="1">
    <location>
        <position position="1"/>
    </location>
</feature>
<name>J8ZVG6_EDHAE</name>
<reference evidence="2" key="2">
    <citation type="submission" date="2015-07" db="EMBL/GenBank/DDBJ databases">
        <title>Contrasting host-pathogen interactions and genome evolution in two generalist and specialist microsporidian pathogens of mosquitoes.</title>
        <authorList>
            <consortium name="The Broad Institute Genomics Platform"/>
            <consortium name="The Broad Institute Genome Sequencing Center for Infectious Disease"/>
            <person name="Cuomo C.A."/>
            <person name="Sanscrainte N.D."/>
            <person name="Goldberg J.M."/>
            <person name="Heiman D."/>
            <person name="Young S."/>
            <person name="Zeng Q."/>
            <person name="Becnel J.J."/>
            <person name="Birren B.W."/>
        </authorList>
    </citation>
    <scope>NUCLEOTIDE SEQUENCE [LARGE SCALE GENOMIC DNA]</scope>
    <source>
        <strain evidence="2">USNM 41457</strain>
    </source>
</reference>
<dbReference type="Proteomes" id="UP000003163">
    <property type="component" value="Unassembled WGS sequence"/>
</dbReference>
<dbReference type="InParanoid" id="J8ZVG6"/>
<evidence type="ECO:0000313" key="1">
    <source>
        <dbReference type="EMBL" id="EJW03633.1"/>
    </source>
</evidence>
<sequence>PNINQEIKLNHKSFENFNTTPSNQQIISNSADQYINTANSSTPNIYEHSYNTPSPSTSIIDHHNFKNAEIPPINQTINAASENNNIPSCEIKSDENVTNNVNTETALNSYISELFNKNTEHFDAEGNLIQTENGNNLPEIEFDINAEFDKNGGFKHEYSNDLFFIKSLSDETLSKNSNIYQQKSKSDSDLDKNGF</sequence>
<protein>
    <submittedName>
        <fullName evidence="1">Uncharacterized protein</fullName>
    </submittedName>
</protein>
<dbReference type="HOGENOM" id="CLU_1399331_0_0_1"/>
<dbReference type="AlphaFoldDB" id="J8ZVG6"/>
<keyword evidence="2" id="KW-1185">Reference proteome</keyword>
<proteinExistence type="predicted"/>
<gene>
    <name evidence="1" type="ORF">EDEG_02030</name>
</gene>
<dbReference type="EMBL" id="AFBI03000033">
    <property type="protein sequence ID" value="EJW03633.1"/>
    <property type="molecule type" value="Genomic_DNA"/>
</dbReference>
<comment type="caution">
    <text evidence="1">The sequence shown here is derived from an EMBL/GenBank/DDBJ whole genome shotgun (WGS) entry which is preliminary data.</text>
</comment>
<dbReference type="VEuPathDB" id="MicrosporidiaDB:EDEG_02030"/>
<reference evidence="1 2" key="1">
    <citation type="submission" date="2011-08" db="EMBL/GenBank/DDBJ databases">
        <authorList>
            <person name="Liu Z.J."/>
            <person name="Shi F.L."/>
            <person name="Lu J.Q."/>
            <person name="Li M."/>
            <person name="Wang Z.L."/>
        </authorList>
    </citation>
    <scope>NUCLEOTIDE SEQUENCE [LARGE SCALE GENOMIC DNA]</scope>
    <source>
        <strain evidence="1 2">USNM 41457</strain>
    </source>
</reference>